<accession>A0A7C9I3A6</accession>
<gene>
    <name evidence="1" type="ORF">GO986_10660</name>
</gene>
<dbReference type="Proteomes" id="UP000483286">
    <property type="component" value="Unassembled WGS sequence"/>
</dbReference>
<comment type="caution">
    <text evidence="1">The sequence shown here is derived from an EMBL/GenBank/DDBJ whole genome shotgun (WGS) entry which is preliminary data.</text>
</comment>
<sequence length="93" mass="10446">MNETAETEPFLGRVSAVFPMSAMTGLILVFEQWTGHLQSGDQISIHWDEHRSEQHMVRDLHFALLPPQDLCILLRPVADLQDVVGATVKGLPR</sequence>
<dbReference type="EMBL" id="WQLB01000012">
    <property type="protein sequence ID" value="MVN87231.1"/>
    <property type="molecule type" value="Genomic_DNA"/>
</dbReference>
<evidence type="ECO:0000313" key="1">
    <source>
        <dbReference type="EMBL" id="MVN87231.1"/>
    </source>
</evidence>
<organism evidence="1 2">
    <name type="scientific">Deinococcus arboris</name>
    <dbReference type="NCBI Taxonomy" id="2682977"/>
    <lineage>
        <taxon>Bacteria</taxon>
        <taxon>Thermotogati</taxon>
        <taxon>Deinococcota</taxon>
        <taxon>Deinococci</taxon>
        <taxon>Deinococcales</taxon>
        <taxon>Deinococcaceae</taxon>
        <taxon>Deinococcus</taxon>
    </lineage>
</organism>
<proteinExistence type="predicted"/>
<evidence type="ECO:0000313" key="2">
    <source>
        <dbReference type="Proteomes" id="UP000483286"/>
    </source>
</evidence>
<keyword evidence="2" id="KW-1185">Reference proteome</keyword>
<dbReference type="AlphaFoldDB" id="A0A7C9I3A6"/>
<name>A0A7C9I3A6_9DEIO</name>
<reference evidence="1 2" key="1">
    <citation type="submission" date="2019-12" db="EMBL/GenBank/DDBJ databases">
        <title>Deinococcus sp. HMF7620 Genome sequencing and assembly.</title>
        <authorList>
            <person name="Kang H."/>
            <person name="Kim H."/>
            <person name="Joh K."/>
        </authorList>
    </citation>
    <scope>NUCLEOTIDE SEQUENCE [LARGE SCALE GENOMIC DNA]</scope>
    <source>
        <strain evidence="1 2">HMF7620</strain>
    </source>
</reference>
<dbReference type="RefSeq" id="WP_157459277.1">
    <property type="nucleotide sequence ID" value="NZ_WQLB01000012.1"/>
</dbReference>
<protein>
    <submittedName>
        <fullName evidence="1">Uncharacterized protein</fullName>
    </submittedName>
</protein>